<organism evidence="3 4">
    <name type="scientific">Latimeria chalumnae</name>
    <name type="common">Coelacanth</name>
    <dbReference type="NCBI Taxonomy" id="7897"/>
    <lineage>
        <taxon>Eukaryota</taxon>
        <taxon>Metazoa</taxon>
        <taxon>Chordata</taxon>
        <taxon>Craniata</taxon>
        <taxon>Vertebrata</taxon>
        <taxon>Euteleostomi</taxon>
        <taxon>Coelacanthiformes</taxon>
        <taxon>Coelacanthidae</taxon>
        <taxon>Latimeria</taxon>
    </lineage>
</organism>
<feature type="domain" description="Fibronectin type-III" evidence="2">
    <location>
        <begin position="12"/>
        <end position="106"/>
    </location>
</feature>
<dbReference type="SUPFAM" id="SSF49265">
    <property type="entry name" value="Fibronectin type III"/>
    <property type="match status" value="2"/>
</dbReference>
<evidence type="ECO:0000313" key="3">
    <source>
        <dbReference type="Ensembl" id="ENSLACP00000005137.1"/>
    </source>
</evidence>
<dbReference type="PANTHER" id="PTHR20859:SF46">
    <property type="entry name" value="INTERFERON GAMMA RECEPTOR 2"/>
    <property type="match status" value="1"/>
</dbReference>
<dbReference type="Pfam" id="PF09294">
    <property type="entry name" value="Interfer-bind"/>
    <property type="match status" value="1"/>
</dbReference>
<dbReference type="eggNOG" id="ENOG502S2QA">
    <property type="taxonomic scope" value="Eukaryota"/>
</dbReference>
<dbReference type="EMBL" id="AFYH01248725">
    <property type="status" value="NOT_ANNOTATED_CDS"/>
    <property type="molecule type" value="Genomic_DNA"/>
</dbReference>
<gene>
    <name evidence="3" type="primary">LOC102345645</name>
</gene>
<dbReference type="HOGENOM" id="CLU_057526_1_0_1"/>
<dbReference type="InterPro" id="IPR050650">
    <property type="entry name" value="Type-II_Cytokine-TF_Rcpt"/>
</dbReference>
<feature type="domain" description="Fibronectin type-III" evidence="2">
    <location>
        <begin position="110"/>
        <end position="209"/>
    </location>
</feature>
<keyword evidence="4" id="KW-1185">Reference proteome</keyword>
<dbReference type="CDD" id="cd00063">
    <property type="entry name" value="FN3"/>
    <property type="match status" value="2"/>
</dbReference>
<dbReference type="GO" id="GO:0004896">
    <property type="term" value="F:cytokine receptor activity"/>
    <property type="evidence" value="ECO:0007669"/>
    <property type="project" value="TreeGrafter"/>
</dbReference>
<evidence type="ECO:0000313" key="4">
    <source>
        <dbReference type="Proteomes" id="UP000008672"/>
    </source>
</evidence>
<dbReference type="PANTHER" id="PTHR20859">
    <property type="entry name" value="INTERFERON/INTERLEUKIN RECEPTOR"/>
    <property type="match status" value="1"/>
</dbReference>
<dbReference type="GeneTree" id="ENSGT00940000158231"/>
<reference evidence="3" key="3">
    <citation type="submission" date="2025-09" db="UniProtKB">
        <authorList>
            <consortium name="Ensembl"/>
        </authorList>
    </citation>
    <scope>IDENTIFICATION</scope>
</reference>
<dbReference type="AlphaFoldDB" id="H3A666"/>
<dbReference type="InParanoid" id="H3A666"/>
<feature type="transmembrane region" description="Helical" evidence="1">
    <location>
        <begin position="213"/>
        <end position="239"/>
    </location>
</feature>
<keyword evidence="1" id="KW-0472">Membrane</keyword>
<dbReference type="GO" id="GO:0005886">
    <property type="term" value="C:plasma membrane"/>
    <property type="evidence" value="ECO:0007669"/>
    <property type="project" value="TreeGrafter"/>
</dbReference>
<dbReference type="EMBL" id="AFYH01248726">
    <property type="status" value="NOT_ANNOTATED_CDS"/>
    <property type="molecule type" value="Genomic_DNA"/>
</dbReference>
<dbReference type="InterPro" id="IPR036116">
    <property type="entry name" value="FN3_sf"/>
</dbReference>
<keyword evidence="1" id="KW-1133">Transmembrane helix</keyword>
<evidence type="ECO:0000259" key="2">
    <source>
        <dbReference type="PROSITE" id="PS50853"/>
    </source>
</evidence>
<dbReference type="EMBL" id="AFYH01248724">
    <property type="status" value="NOT_ANNOTATED_CDS"/>
    <property type="molecule type" value="Genomic_DNA"/>
</dbReference>
<protein>
    <submittedName>
        <fullName evidence="3">Interleukin 10 receptor subunit beta</fullName>
    </submittedName>
</protein>
<dbReference type="Gene3D" id="2.60.40.10">
    <property type="entry name" value="Immunoglobulins"/>
    <property type="match status" value="2"/>
</dbReference>
<sequence length="341" mass="38290">CVIFAVFGHVPAPQNVKMHSVNLKNVLKWDPVKYGKGPVTYSVKFTRSIAVRTNFSSIYKDINTTESDLSSVLSPYGNYSLQVKARFQNEESDWAKAPNFNPLYDTIIGPPVVSVASRSGFLDLGISISSSIDESEKMKSNYILHYTIKYWKNATNSKVHMIETTQNSETLSELEPWTSYCVQVVANNVAFNKVGQPSPVICETTTSDGKSPAWLIVFAFVSAMAVITVGVTGIFFIFFSISRITRYIFYPSYNFPEHLKEYLSKPHSTDPFMLSDLKKEHKELCNTLQITSEEPDSCSQHSVHFGIGTEELRGSVKQLLQQEGRVAEGQREETAPCYLNQ</sequence>
<evidence type="ECO:0000256" key="1">
    <source>
        <dbReference type="SAM" id="Phobius"/>
    </source>
</evidence>
<dbReference type="InterPro" id="IPR015373">
    <property type="entry name" value="Interferon/interleukin_rcp_dom"/>
</dbReference>
<reference evidence="4" key="1">
    <citation type="submission" date="2011-08" db="EMBL/GenBank/DDBJ databases">
        <title>The draft genome of Latimeria chalumnae.</title>
        <authorList>
            <person name="Di Palma F."/>
            <person name="Alfoldi J."/>
            <person name="Johnson J."/>
            <person name="Berlin A."/>
            <person name="Gnerre S."/>
            <person name="Jaffe D."/>
            <person name="MacCallum I."/>
            <person name="Young S."/>
            <person name="Walker B.J."/>
            <person name="Lander E."/>
            <person name="Lindblad-Toh K."/>
        </authorList>
    </citation>
    <scope>NUCLEOTIDE SEQUENCE [LARGE SCALE GENOMIC DNA]</scope>
    <source>
        <strain evidence="4">Wild caught</strain>
    </source>
</reference>
<keyword evidence="1" id="KW-0812">Transmembrane</keyword>
<accession>H3A666</accession>
<reference evidence="3" key="2">
    <citation type="submission" date="2025-08" db="UniProtKB">
        <authorList>
            <consortium name="Ensembl"/>
        </authorList>
    </citation>
    <scope>IDENTIFICATION</scope>
</reference>
<dbReference type="InterPro" id="IPR013783">
    <property type="entry name" value="Ig-like_fold"/>
</dbReference>
<dbReference type="PROSITE" id="PS50853">
    <property type="entry name" value="FN3"/>
    <property type="match status" value="2"/>
</dbReference>
<name>H3A666_LATCH</name>
<dbReference type="Proteomes" id="UP000008672">
    <property type="component" value="Unassembled WGS sequence"/>
</dbReference>
<dbReference type="Ensembl" id="ENSLACT00000005183.1">
    <property type="protein sequence ID" value="ENSLACP00000005137.1"/>
    <property type="gene ID" value="ENSLACG00000004566.1"/>
</dbReference>
<dbReference type="InterPro" id="IPR003961">
    <property type="entry name" value="FN3_dom"/>
</dbReference>
<dbReference type="FunCoup" id="H3A666">
    <property type="interactions" value="544"/>
</dbReference>
<proteinExistence type="predicted"/>
<dbReference type="STRING" id="7897.ENSLACP00000005137"/>
<dbReference type="OMA" id="TFCPYEE"/>
<dbReference type="Pfam" id="PF01108">
    <property type="entry name" value="Tissue_fac"/>
    <property type="match status" value="1"/>
</dbReference>